<evidence type="ECO:0000256" key="2">
    <source>
        <dbReference type="ARBA" id="ARBA00022884"/>
    </source>
</evidence>
<evidence type="ECO:0000256" key="1">
    <source>
        <dbReference type="ARBA" id="ARBA00022737"/>
    </source>
</evidence>
<gene>
    <name evidence="6" type="ORF">J8273_1202</name>
</gene>
<feature type="region of interest" description="Disordered" evidence="4">
    <location>
        <begin position="313"/>
        <end position="350"/>
    </location>
</feature>
<keyword evidence="1" id="KW-0677">Repeat</keyword>
<reference evidence="6" key="1">
    <citation type="submission" date="2021-05" db="EMBL/GenBank/DDBJ databases">
        <title>A free-living protist that lacks canonical eukaryotic 1 DNA replication and segregation systems.</title>
        <authorList>
            <person name="Salas-Leiva D.E."/>
            <person name="Tromer E.C."/>
            <person name="Curtis B.A."/>
            <person name="Jerlstrom-Hultqvist J."/>
            <person name="Kolisko M."/>
            <person name="Yi Z."/>
            <person name="Salas-Leiva J.S."/>
            <person name="Gallot-Lavallee L."/>
            <person name="Kops G.J.P.L."/>
            <person name="Archibald J.M."/>
            <person name="Simpson A.G.B."/>
            <person name="Roger A.J."/>
        </authorList>
    </citation>
    <scope>NUCLEOTIDE SEQUENCE</scope>
    <source>
        <strain evidence="6">BICM</strain>
    </source>
</reference>
<keyword evidence="7" id="KW-1185">Reference proteome</keyword>
<dbReference type="SMART" id="SM00360">
    <property type="entry name" value="RRM"/>
    <property type="match status" value="2"/>
</dbReference>
<dbReference type="FunFam" id="3.30.70.330:FF:000101">
    <property type="entry name" value="Protein MEI2-like 1"/>
    <property type="match status" value="1"/>
</dbReference>
<dbReference type="SUPFAM" id="SSF54928">
    <property type="entry name" value="RNA-binding domain, RBD"/>
    <property type="match status" value="1"/>
</dbReference>
<accession>A0A8J6BH00</accession>
<feature type="domain" description="RRM" evidence="5">
    <location>
        <begin position="244"/>
        <end position="317"/>
    </location>
</feature>
<evidence type="ECO:0000256" key="4">
    <source>
        <dbReference type="SAM" id="MobiDB-lite"/>
    </source>
</evidence>
<dbReference type="InterPro" id="IPR012677">
    <property type="entry name" value="Nucleotide-bd_a/b_plait_sf"/>
</dbReference>
<protein>
    <submittedName>
        <fullName evidence="6">RNA recognition motif</fullName>
    </submittedName>
</protein>
<dbReference type="Pfam" id="PF00076">
    <property type="entry name" value="RRM_1"/>
    <property type="match status" value="2"/>
</dbReference>
<dbReference type="OrthoDB" id="417481at2759"/>
<comment type="caution">
    <text evidence="6">The sequence shown here is derived from an EMBL/GenBank/DDBJ whole genome shotgun (WGS) entry which is preliminary data.</text>
</comment>
<name>A0A8J6BH00_9EUKA</name>
<feature type="region of interest" description="Disordered" evidence="4">
    <location>
        <begin position="108"/>
        <end position="127"/>
    </location>
</feature>
<dbReference type="Proteomes" id="UP000717585">
    <property type="component" value="Unassembled WGS sequence"/>
</dbReference>
<dbReference type="PANTHER" id="PTHR23189">
    <property type="entry name" value="RNA RECOGNITION MOTIF-CONTAINING"/>
    <property type="match status" value="1"/>
</dbReference>
<dbReference type="Gene3D" id="3.30.70.330">
    <property type="match status" value="2"/>
</dbReference>
<sequence length="350" mass="38407">MFLNSPTSCGFESFVDDADDAISPDGYQARSLMPDGPVHSSLHSSMHAEPVYVGPHEEMDNIEIEFSAMSLPEEENDPAPIFSLSPPTSMIPISPSAAVAVPSHQSSSAAFTMSPPSGTPQPRTAPSNTFALSPSAGVAMSLPNPPPAAFQPHFGDHPSRTLYVQHAAVGMLTIDEIQQLFGQFGDIRAVFTECASQGYVLVSYYDIRHAKAAVRRLSGFRYRNIRLDIHYSIPVGIEALQNQGTIVVFNLDPASTNEELARLFGDYGELKEIRETPNKKHHKFIEFFDVRHADAAMAGLNKREIRGKRIKIEPSRPGGARRNMVQRVQPSPRPSVQARPGDGVLPRWDH</sequence>
<dbReference type="GO" id="GO:0003723">
    <property type="term" value="F:RNA binding"/>
    <property type="evidence" value="ECO:0007669"/>
    <property type="project" value="UniProtKB-UniRule"/>
</dbReference>
<dbReference type="InterPro" id="IPR000504">
    <property type="entry name" value="RRM_dom"/>
</dbReference>
<dbReference type="InterPro" id="IPR035979">
    <property type="entry name" value="RBD_domain_sf"/>
</dbReference>
<evidence type="ECO:0000256" key="3">
    <source>
        <dbReference type="PROSITE-ProRule" id="PRU00176"/>
    </source>
</evidence>
<keyword evidence="2 3" id="KW-0694">RNA-binding</keyword>
<organism evidence="6 7">
    <name type="scientific">Carpediemonas membranifera</name>
    <dbReference type="NCBI Taxonomy" id="201153"/>
    <lineage>
        <taxon>Eukaryota</taxon>
        <taxon>Metamonada</taxon>
        <taxon>Carpediemonas-like organisms</taxon>
        <taxon>Carpediemonas</taxon>
    </lineage>
</organism>
<evidence type="ECO:0000313" key="6">
    <source>
        <dbReference type="EMBL" id="KAG9397287.1"/>
    </source>
</evidence>
<evidence type="ECO:0000313" key="7">
    <source>
        <dbReference type="Proteomes" id="UP000717585"/>
    </source>
</evidence>
<feature type="domain" description="RRM" evidence="5">
    <location>
        <begin position="160"/>
        <end position="234"/>
    </location>
</feature>
<dbReference type="AlphaFoldDB" id="A0A8J6BH00"/>
<evidence type="ECO:0000259" key="5">
    <source>
        <dbReference type="PROSITE" id="PS50102"/>
    </source>
</evidence>
<dbReference type="PROSITE" id="PS50102">
    <property type="entry name" value="RRM"/>
    <property type="match status" value="2"/>
</dbReference>
<dbReference type="EMBL" id="JAHDYR010000003">
    <property type="protein sequence ID" value="KAG9397287.1"/>
    <property type="molecule type" value="Genomic_DNA"/>
</dbReference>
<proteinExistence type="predicted"/>